<accession>A0A8J3ZGL2</accession>
<keyword evidence="2" id="KW-1185">Reference proteome</keyword>
<evidence type="ECO:0000313" key="1">
    <source>
        <dbReference type="EMBL" id="GIJ63769.1"/>
    </source>
</evidence>
<proteinExistence type="predicted"/>
<evidence type="ECO:0000313" key="2">
    <source>
        <dbReference type="Proteomes" id="UP000612585"/>
    </source>
</evidence>
<reference evidence="1" key="1">
    <citation type="submission" date="2021-01" db="EMBL/GenBank/DDBJ databases">
        <title>Whole genome shotgun sequence of Virgisporangium aurantiacum NBRC 16421.</title>
        <authorList>
            <person name="Komaki H."/>
            <person name="Tamura T."/>
        </authorList>
    </citation>
    <scope>NUCLEOTIDE SEQUENCE</scope>
    <source>
        <strain evidence="1">NBRC 16421</strain>
    </source>
</reference>
<dbReference type="Proteomes" id="UP000612585">
    <property type="component" value="Unassembled WGS sequence"/>
</dbReference>
<comment type="caution">
    <text evidence="1">The sequence shown here is derived from an EMBL/GenBank/DDBJ whole genome shotgun (WGS) entry which is preliminary data.</text>
</comment>
<dbReference type="AlphaFoldDB" id="A0A8J3ZGL2"/>
<dbReference type="EMBL" id="BOPG01000102">
    <property type="protein sequence ID" value="GIJ63769.1"/>
    <property type="molecule type" value="Genomic_DNA"/>
</dbReference>
<organism evidence="1 2">
    <name type="scientific">Virgisporangium aurantiacum</name>
    <dbReference type="NCBI Taxonomy" id="175570"/>
    <lineage>
        <taxon>Bacteria</taxon>
        <taxon>Bacillati</taxon>
        <taxon>Actinomycetota</taxon>
        <taxon>Actinomycetes</taxon>
        <taxon>Micromonosporales</taxon>
        <taxon>Micromonosporaceae</taxon>
        <taxon>Virgisporangium</taxon>
    </lineage>
</organism>
<dbReference type="RefSeq" id="WP_204011001.1">
    <property type="nucleotide sequence ID" value="NZ_BOPG01000102.1"/>
</dbReference>
<gene>
    <name evidence="1" type="ORF">Vau01_112850</name>
</gene>
<name>A0A8J3ZGL2_9ACTN</name>
<sequence length="167" mass="18627">MNTIEFRAVLLPVAWEPSRWPVVDIAVDGVSLIQRVRELELPYAEAEEIERASEFADLPPGTLAQELAGNYMPLSTNFAWPSRHFLGERLELPHGGDEGETMVLGCTCGINDCWALLTRVVLTEQTVTWSGFRNNSRNWDLSGLGPLVFNRSQYEDSLRSSGNDMAA</sequence>
<protein>
    <submittedName>
        <fullName evidence="1">Uncharacterized protein</fullName>
    </submittedName>
</protein>